<dbReference type="PANTHER" id="PTHR11803:SF58">
    <property type="entry name" value="PROTEIN HMF1-RELATED"/>
    <property type="match status" value="1"/>
</dbReference>
<name>A0A679GNE4_9GAMM</name>
<organism evidence="2 3">
    <name type="scientific">Metapseudomonas otitidis</name>
    <dbReference type="NCBI Taxonomy" id="319939"/>
    <lineage>
        <taxon>Bacteria</taxon>
        <taxon>Pseudomonadati</taxon>
        <taxon>Pseudomonadota</taxon>
        <taxon>Gammaproteobacteria</taxon>
        <taxon>Pseudomonadales</taxon>
        <taxon>Pseudomonadaceae</taxon>
        <taxon>Metapseudomonas</taxon>
    </lineage>
</organism>
<evidence type="ECO:0000256" key="1">
    <source>
        <dbReference type="ARBA" id="ARBA00010552"/>
    </source>
</evidence>
<gene>
    <name evidence="2" type="ORF">PtoMrB4_49690</name>
</gene>
<dbReference type="RefSeq" id="WP_172434749.1">
    <property type="nucleotide sequence ID" value="NZ_AP022642.1"/>
</dbReference>
<dbReference type="PANTHER" id="PTHR11803">
    <property type="entry name" value="2-IMINOBUTANOATE/2-IMINOPROPANOATE DEAMINASE RIDA"/>
    <property type="match status" value="1"/>
</dbReference>
<dbReference type="GO" id="GO:0005829">
    <property type="term" value="C:cytosol"/>
    <property type="evidence" value="ECO:0007669"/>
    <property type="project" value="TreeGrafter"/>
</dbReference>
<dbReference type="InterPro" id="IPR006175">
    <property type="entry name" value="YjgF/YER057c/UK114"/>
</dbReference>
<accession>A0A679GNE4</accession>
<dbReference type="SUPFAM" id="SSF55298">
    <property type="entry name" value="YjgF-like"/>
    <property type="match status" value="1"/>
</dbReference>
<protein>
    <recommendedName>
        <fullName evidence="4">Enamine deaminase RidA, house cleaning of reactive enamine intermediates, YjgF/YER057c/UK114 family</fullName>
    </recommendedName>
</protein>
<dbReference type="AlphaFoldDB" id="A0A679GNE4"/>
<dbReference type="GeneID" id="57400198"/>
<dbReference type="GO" id="GO:0019239">
    <property type="term" value="F:deaminase activity"/>
    <property type="evidence" value="ECO:0007669"/>
    <property type="project" value="TreeGrafter"/>
</dbReference>
<sequence length="134" mass="14486">MERQSINPDSVFNTLQYGFSQAVVSEGGRLVNLSGQVGVDAQERLAGHNLASQTRAALENVRLVLEAAGGELGHVVMLRLYLVERARQDQGVIVDALKAFFPHQPPASSWVVVSGLSEPEWLIEIEAQAVIPAV</sequence>
<comment type="similarity">
    <text evidence="1">Belongs to the RutC family.</text>
</comment>
<proteinExistence type="inferred from homology"/>
<evidence type="ECO:0000313" key="2">
    <source>
        <dbReference type="EMBL" id="BCA30992.1"/>
    </source>
</evidence>
<reference evidence="2 3" key="1">
    <citation type="journal article" date="2020" name="Microbiol. Resour. Announc.">
        <title>Complete genome sequence of Pseudomonas otitidis strain MrB4, isolated from Lake Biwa in Japan.</title>
        <authorList>
            <person name="Miyazaki K."/>
            <person name="Hase E."/>
            <person name="Maruya T."/>
        </authorList>
    </citation>
    <scope>NUCLEOTIDE SEQUENCE [LARGE SCALE GENOMIC DNA]</scope>
    <source>
        <strain evidence="2 3">MrB4</strain>
    </source>
</reference>
<evidence type="ECO:0008006" key="4">
    <source>
        <dbReference type="Google" id="ProtNLM"/>
    </source>
</evidence>
<dbReference type="Proteomes" id="UP000501237">
    <property type="component" value="Chromosome"/>
</dbReference>
<dbReference type="Pfam" id="PF01042">
    <property type="entry name" value="Ribonuc_L-PSP"/>
    <property type="match status" value="1"/>
</dbReference>
<dbReference type="InterPro" id="IPR035959">
    <property type="entry name" value="RutC-like_sf"/>
</dbReference>
<dbReference type="KEGG" id="poj:PtoMrB4_49690"/>
<dbReference type="CDD" id="cd00448">
    <property type="entry name" value="YjgF_YER057c_UK114_family"/>
    <property type="match status" value="1"/>
</dbReference>
<evidence type="ECO:0000313" key="3">
    <source>
        <dbReference type="Proteomes" id="UP000501237"/>
    </source>
</evidence>
<dbReference type="EMBL" id="AP022642">
    <property type="protein sequence ID" value="BCA30992.1"/>
    <property type="molecule type" value="Genomic_DNA"/>
</dbReference>
<dbReference type="Gene3D" id="3.30.1330.40">
    <property type="entry name" value="RutC-like"/>
    <property type="match status" value="1"/>
</dbReference>